<dbReference type="CDD" id="cd09618">
    <property type="entry name" value="CBM9_like_2"/>
    <property type="match status" value="1"/>
</dbReference>
<proteinExistence type="predicted"/>
<evidence type="ECO:0000259" key="2">
    <source>
        <dbReference type="Pfam" id="PF19313"/>
    </source>
</evidence>
<name>A0A0R2UBT3_9GAMM</name>
<evidence type="ECO:0000313" key="4">
    <source>
        <dbReference type="Proteomes" id="UP000051213"/>
    </source>
</evidence>
<feature type="domain" description="DUF5916" evidence="2">
    <location>
        <begin position="222"/>
        <end position="322"/>
    </location>
</feature>
<keyword evidence="1" id="KW-0732">Signal</keyword>
<evidence type="ECO:0000313" key="3">
    <source>
        <dbReference type="EMBL" id="KRO96940.1"/>
    </source>
</evidence>
<dbReference type="SUPFAM" id="SSF49344">
    <property type="entry name" value="CBD9-like"/>
    <property type="match status" value="1"/>
</dbReference>
<sequence>MSKNACRYLLLVTLGYLMVPAVYAAITIDGELDEPEWANARVYTDFVTVEPLTSDPAKYATEVRMITNEEGIFVGFRNYQPAAVKRVNRRFARDAQIESDHNVVSIDFDGTAQSGYDFTVGSANSRQDGIVGHQTYSGDWDGIWYSQTSSEADYWYSEIHIPWTVAPMSEAEEGVKNMAVWFSRVVFNESLRFAFPNAYYSRNTFMEDWHPIEVKQVKASTLDWFPYASYNHNLRSSDDTDATDNTNVGLDFIWRPNSNTQLTGALNPDFGQVESDDLVVNFSAFETFVSEKRAFFTENQGLFNSAQPNDDVVLYTRRIGAGVDEGLLDVDVAAKLTLYGKTVDMGLFVVSEDTSGESAGGEFVSSRIQRKSDNFTVGHRLTHVTRDLLEREATVQGVDFRWESSDKVTVSAQILHSAIHQNANDNNDYQSVDQQDYAGWVNWSYAPSDEWSHALYFSHYGDDFEMNDMGYMRRNGFDEFYGYHRHNRLKYDQGTSLLSGSTEFAYSYRENTAGERLSLWTELKFDWVFKSTRKISAD</sequence>
<protein>
    <recommendedName>
        <fullName evidence="2">DUF5916 domain-containing protein</fullName>
    </recommendedName>
</protein>
<accession>A0A0R2UBT3</accession>
<dbReference type="InterPro" id="IPR045670">
    <property type="entry name" value="DUF5916"/>
</dbReference>
<feature type="signal peptide" evidence="1">
    <location>
        <begin position="1"/>
        <end position="24"/>
    </location>
</feature>
<dbReference type="Gene3D" id="2.60.40.1190">
    <property type="match status" value="1"/>
</dbReference>
<dbReference type="EMBL" id="LICA01000026">
    <property type="protein sequence ID" value="KRO96940.1"/>
    <property type="molecule type" value="Genomic_DNA"/>
</dbReference>
<feature type="chain" id="PRO_5006425272" description="DUF5916 domain-containing protein" evidence="1">
    <location>
        <begin position="25"/>
        <end position="538"/>
    </location>
</feature>
<dbReference type="Pfam" id="PF19313">
    <property type="entry name" value="DUF5916"/>
    <property type="match status" value="2"/>
</dbReference>
<gene>
    <name evidence="3" type="ORF">ABS24_02565</name>
</gene>
<feature type="non-terminal residue" evidence="3">
    <location>
        <position position="538"/>
    </location>
</feature>
<evidence type="ECO:0000256" key="1">
    <source>
        <dbReference type="SAM" id="SignalP"/>
    </source>
</evidence>
<organism evidence="3 4">
    <name type="scientific">SAR92 bacterium BACL26 MAG-121220-bin70</name>
    <dbReference type="NCBI Taxonomy" id="1655626"/>
    <lineage>
        <taxon>Bacteria</taxon>
        <taxon>Pseudomonadati</taxon>
        <taxon>Pseudomonadota</taxon>
        <taxon>Gammaproteobacteria</taxon>
        <taxon>Cellvibrionales</taxon>
        <taxon>Porticoccaceae</taxon>
        <taxon>SAR92 clade</taxon>
    </lineage>
</organism>
<feature type="domain" description="DUF5916" evidence="2">
    <location>
        <begin position="381"/>
        <end position="534"/>
    </location>
</feature>
<dbReference type="AlphaFoldDB" id="A0A0R2UBT3"/>
<reference evidence="3 4" key="1">
    <citation type="submission" date="2015-10" db="EMBL/GenBank/DDBJ databases">
        <title>Metagenome-Assembled Genomes uncover a global brackish microbiome.</title>
        <authorList>
            <person name="Hugerth L.W."/>
            <person name="Larsson J."/>
            <person name="Alneberg J."/>
            <person name="Lindh M.V."/>
            <person name="Legrand C."/>
            <person name="Pinhassi J."/>
            <person name="Andersson A.F."/>
        </authorList>
    </citation>
    <scope>NUCLEOTIDE SEQUENCE [LARGE SCALE GENOMIC DNA]</scope>
    <source>
        <strain evidence="3">BACL26 MAG-121220-bin70</strain>
    </source>
</reference>
<dbReference type="Proteomes" id="UP000051213">
    <property type="component" value="Unassembled WGS sequence"/>
</dbReference>
<comment type="caution">
    <text evidence="3">The sequence shown here is derived from an EMBL/GenBank/DDBJ whole genome shotgun (WGS) entry which is preliminary data.</text>
</comment>